<evidence type="ECO:0008006" key="4">
    <source>
        <dbReference type="Google" id="ProtNLM"/>
    </source>
</evidence>
<dbReference type="OrthoDB" id="998361at2759"/>
<evidence type="ECO:0000256" key="1">
    <source>
        <dbReference type="SAM" id="MobiDB-lite"/>
    </source>
</evidence>
<evidence type="ECO:0000313" key="3">
    <source>
        <dbReference type="Proteomes" id="UP000593560"/>
    </source>
</evidence>
<dbReference type="AlphaFoldDB" id="A0A7J9HN95"/>
<feature type="non-terminal residue" evidence="2">
    <location>
        <position position="102"/>
    </location>
</feature>
<reference evidence="2 3" key="1">
    <citation type="journal article" date="2019" name="Genome Biol. Evol.">
        <title>Insights into the evolution of the New World diploid cottons (Gossypium, subgenus Houzingenia) based on genome sequencing.</title>
        <authorList>
            <person name="Grover C.E."/>
            <person name="Arick M.A. 2nd"/>
            <person name="Thrash A."/>
            <person name="Conover J.L."/>
            <person name="Sanders W.S."/>
            <person name="Peterson D.G."/>
            <person name="Frelichowski J.E."/>
            <person name="Scheffler J.A."/>
            <person name="Scheffler B.E."/>
            <person name="Wendel J.F."/>
        </authorList>
    </citation>
    <scope>NUCLEOTIDE SEQUENCE [LARGE SCALE GENOMIC DNA]</scope>
    <source>
        <strain evidence="2">0</strain>
        <tissue evidence="2">Leaf</tissue>
    </source>
</reference>
<name>A0A7J9HN95_9ROSI</name>
<gene>
    <name evidence="2" type="ORF">Gohar_003232</name>
</gene>
<comment type="caution">
    <text evidence="2">The sequence shown here is derived from an EMBL/GenBank/DDBJ whole genome shotgun (WGS) entry which is preliminary data.</text>
</comment>
<proteinExistence type="predicted"/>
<dbReference type="Proteomes" id="UP000593560">
    <property type="component" value="Unassembled WGS sequence"/>
</dbReference>
<organism evidence="2 3">
    <name type="scientific">Gossypium harknessii</name>
    <dbReference type="NCBI Taxonomy" id="34285"/>
    <lineage>
        <taxon>Eukaryota</taxon>
        <taxon>Viridiplantae</taxon>
        <taxon>Streptophyta</taxon>
        <taxon>Embryophyta</taxon>
        <taxon>Tracheophyta</taxon>
        <taxon>Spermatophyta</taxon>
        <taxon>Magnoliopsida</taxon>
        <taxon>eudicotyledons</taxon>
        <taxon>Gunneridae</taxon>
        <taxon>Pentapetalae</taxon>
        <taxon>rosids</taxon>
        <taxon>malvids</taxon>
        <taxon>Malvales</taxon>
        <taxon>Malvaceae</taxon>
        <taxon>Malvoideae</taxon>
        <taxon>Gossypium</taxon>
    </lineage>
</organism>
<protein>
    <recommendedName>
        <fullName evidence="4">DUF4283 domain-containing protein</fullName>
    </recommendedName>
</protein>
<feature type="region of interest" description="Disordered" evidence="1">
    <location>
        <begin position="25"/>
        <end position="44"/>
    </location>
</feature>
<dbReference type="EMBL" id="JABFAD010000010">
    <property type="protein sequence ID" value="MBA0811319.1"/>
    <property type="molecule type" value="Genomic_DNA"/>
</dbReference>
<keyword evidence="3" id="KW-1185">Reference proteome</keyword>
<sequence length="102" mass="11985">MWMFTYKKACHGWRLPRMEADTANMSLEDEEEESIPCEREPNNDDEDHRFCLVGRALTDCAIHFLSLKRTMADLWHPLGGVIITYLGENDTYFESSIKWILK</sequence>
<accession>A0A7J9HN95</accession>
<evidence type="ECO:0000313" key="2">
    <source>
        <dbReference type="EMBL" id="MBA0811319.1"/>
    </source>
</evidence>